<reference evidence="3 4" key="1">
    <citation type="journal article" date="2020" name="ISME J.">
        <title>Uncovering the hidden diversity of litter-decomposition mechanisms in mushroom-forming fungi.</title>
        <authorList>
            <person name="Floudas D."/>
            <person name="Bentzer J."/>
            <person name="Ahren D."/>
            <person name="Johansson T."/>
            <person name="Persson P."/>
            <person name="Tunlid A."/>
        </authorList>
    </citation>
    <scope>NUCLEOTIDE SEQUENCE [LARGE SCALE GENOMIC DNA]</scope>
    <source>
        <strain evidence="3 4">CBS 291.85</strain>
    </source>
</reference>
<dbReference type="AlphaFoldDB" id="A0A8H5GXF6"/>
<dbReference type="SUPFAM" id="SSF51430">
    <property type="entry name" value="NAD(P)-linked oxidoreductase"/>
    <property type="match status" value="1"/>
</dbReference>
<dbReference type="InterPro" id="IPR050791">
    <property type="entry name" value="Aldo-Keto_reductase"/>
</dbReference>
<organism evidence="3 4">
    <name type="scientific">Tetrapyrgos nigripes</name>
    <dbReference type="NCBI Taxonomy" id="182062"/>
    <lineage>
        <taxon>Eukaryota</taxon>
        <taxon>Fungi</taxon>
        <taxon>Dikarya</taxon>
        <taxon>Basidiomycota</taxon>
        <taxon>Agaricomycotina</taxon>
        <taxon>Agaricomycetes</taxon>
        <taxon>Agaricomycetidae</taxon>
        <taxon>Agaricales</taxon>
        <taxon>Marasmiineae</taxon>
        <taxon>Marasmiaceae</taxon>
        <taxon>Tetrapyrgos</taxon>
    </lineage>
</organism>
<name>A0A8H5GXF6_9AGAR</name>
<dbReference type="Gene3D" id="3.20.20.100">
    <property type="entry name" value="NADP-dependent oxidoreductase domain"/>
    <property type="match status" value="1"/>
</dbReference>
<dbReference type="Proteomes" id="UP000559256">
    <property type="component" value="Unassembled WGS sequence"/>
</dbReference>
<evidence type="ECO:0000259" key="2">
    <source>
        <dbReference type="Pfam" id="PF00248"/>
    </source>
</evidence>
<feature type="domain" description="NADP-dependent oxidoreductase" evidence="2">
    <location>
        <begin position="23"/>
        <end position="318"/>
    </location>
</feature>
<gene>
    <name evidence="3" type="ORF">D9758_001488</name>
</gene>
<dbReference type="GO" id="GO:0005737">
    <property type="term" value="C:cytoplasm"/>
    <property type="evidence" value="ECO:0007669"/>
    <property type="project" value="TreeGrafter"/>
</dbReference>
<evidence type="ECO:0000256" key="1">
    <source>
        <dbReference type="ARBA" id="ARBA00023002"/>
    </source>
</evidence>
<keyword evidence="1" id="KW-0560">Oxidoreductase</keyword>
<evidence type="ECO:0000313" key="3">
    <source>
        <dbReference type="EMBL" id="KAF5373009.1"/>
    </source>
</evidence>
<dbReference type="Pfam" id="PF00248">
    <property type="entry name" value="Aldo_ket_red"/>
    <property type="match status" value="1"/>
</dbReference>
<comment type="caution">
    <text evidence="3">The sequence shown here is derived from an EMBL/GenBank/DDBJ whole genome shotgun (WGS) entry which is preliminary data.</text>
</comment>
<keyword evidence="4" id="KW-1185">Reference proteome</keyword>
<dbReference type="OrthoDB" id="37537at2759"/>
<sequence>MVTKSIKLGGTASDVVVARVSHGLMTMTIHDAVPDEICFEAIKAGIDALPPGVKAFLNTADFYGSAWSTGNLEMLSRFFAKYPDYVDRVFVSVKGGMVAATRSPDGSYEYLKQSVERSINALGPLKKIDLFQPARVDVKVGIEKIMETLVSLQKEGKFDHIGLSECNANTLKKAHSIYPVSVVEIEISPFECGEQQEMIIAAATELNITIAAYSPLGHGFLTGQFKKPEDIQAGDFRSQMTRFKDEHFRNNVLLVNALEDIAQKKGVTLAQLCIAWVATTGPTVIPLPGSSKASRTLENLEAGEIFLTEDELAAIDEARRKYKITGDRYWGASDKEAHLWN</sequence>
<accession>A0A8H5GXF6</accession>
<dbReference type="InterPro" id="IPR036812">
    <property type="entry name" value="NAD(P)_OxRdtase_dom_sf"/>
</dbReference>
<dbReference type="PANTHER" id="PTHR43625">
    <property type="entry name" value="AFLATOXIN B1 ALDEHYDE REDUCTASE"/>
    <property type="match status" value="1"/>
</dbReference>
<dbReference type="EMBL" id="JAACJM010000004">
    <property type="protein sequence ID" value="KAF5373009.1"/>
    <property type="molecule type" value="Genomic_DNA"/>
</dbReference>
<dbReference type="CDD" id="cd19077">
    <property type="entry name" value="AKR_AKR8A1-2"/>
    <property type="match status" value="1"/>
</dbReference>
<evidence type="ECO:0000313" key="4">
    <source>
        <dbReference type="Proteomes" id="UP000559256"/>
    </source>
</evidence>
<proteinExistence type="predicted"/>
<dbReference type="InterPro" id="IPR023210">
    <property type="entry name" value="NADP_OxRdtase_dom"/>
</dbReference>
<dbReference type="PANTHER" id="PTHR43625:SF78">
    <property type="entry name" value="PYRIDOXAL REDUCTASE-RELATED"/>
    <property type="match status" value="1"/>
</dbReference>
<protein>
    <recommendedName>
        <fullName evidence="2">NADP-dependent oxidoreductase domain-containing protein</fullName>
    </recommendedName>
</protein>
<dbReference type="GO" id="GO:0016491">
    <property type="term" value="F:oxidoreductase activity"/>
    <property type="evidence" value="ECO:0007669"/>
    <property type="project" value="UniProtKB-KW"/>
</dbReference>